<dbReference type="InterPro" id="IPR011006">
    <property type="entry name" value="CheY-like_superfamily"/>
</dbReference>
<evidence type="ECO:0000256" key="1">
    <source>
        <dbReference type="ARBA" id="ARBA00023015"/>
    </source>
</evidence>
<dbReference type="GO" id="GO:0000160">
    <property type="term" value="P:phosphorelay signal transduction system"/>
    <property type="evidence" value="ECO:0007669"/>
    <property type="project" value="InterPro"/>
</dbReference>
<keyword evidence="4" id="KW-0597">Phosphoprotein</keyword>
<keyword evidence="1" id="KW-0805">Transcription regulation</keyword>
<dbReference type="SUPFAM" id="SSF46689">
    <property type="entry name" value="Homeodomain-like"/>
    <property type="match status" value="2"/>
</dbReference>
<dbReference type="EMBL" id="BMHP01000003">
    <property type="protein sequence ID" value="GGD78559.1"/>
    <property type="molecule type" value="Genomic_DNA"/>
</dbReference>
<dbReference type="InterPro" id="IPR009057">
    <property type="entry name" value="Homeodomain-like_sf"/>
</dbReference>
<evidence type="ECO:0000313" key="8">
    <source>
        <dbReference type="Proteomes" id="UP000612456"/>
    </source>
</evidence>
<name>A0A916Z673_9BACL</name>
<dbReference type="SMART" id="SM00448">
    <property type="entry name" value="REC"/>
    <property type="match status" value="1"/>
</dbReference>
<sequence length="530" mass="59070">MLNVLLVDDEALALTHLRRIIDWEKHGFQLCGEAHGGQEAVEMIESLMPQIVIADIDMAGMDGVALSRYVHERCGGRIKLVMLSSYDNYEYVRETMKNGAADYLLKHRLEADGLLELLNRLKEDIRMSEAMPQGLAFMERNWSSLNQGLAQTYLRSLVLGLEIDTARAEEYFRHLSPLGVGRMVVTVLQVSTLPDPLGQRAPAETAQRSKAVLDVMRQCVDQGERGIAADVGEGRYVLLFSFPDERSEHAIGQRVRACLKRLADMLRLYVNASLSYGIGPVSSRFDRLAADYKTALLSMGGVQPREALPQAVGPATGVTLRQEKALIAAVEQAGASGCAIIVDEIFASLQGPHLKHTLPHTVNELIQLADKIWFKSGRQADAYYAGEWPTRVELADPDKLAATAVWVKSLYAQLMDKLAAGERHYSPYVQQAIVLIRSRFAEPISLEQASEQAGITDTYMGRLFRQETGTYFTDYLNRVRIEAAKQLIASGSYRVKQIYERVGFSSYTYFFKVFKSNVGMTPQEYAKSGP</sequence>
<dbReference type="PANTHER" id="PTHR43280">
    <property type="entry name" value="ARAC-FAMILY TRANSCRIPTIONAL REGULATOR"/>
    <property type="match status" value="1"/>
</dbReference>
<evidence type="ECO:0000256" key="3">
    <source>
        <dbReference type="ARBA" id="ARBA00023163"/>
    </source>
</evidence>
<feature type="domain" description="HTH araC/xylS-type" evidence="5">
    <location>
        <begin position="430"/>
        <end position="528"/>
    </location>
</feature>
<keyword evidence="2" id="KW-0238">DNA-binding</keyword>
<dbReference type="Gene3D" id="1.10.10.60">
    <property type="entry name" value="Homeodomain-like"/>
    <property type="match status" value="2"/>
</dbReference>
<evidence type="ECO:0000256" key="2">
    <source>
        <dbReference type="ARBA" id="ARBA00023125"/>
    </source>
</evidence>
<dbReference type="CDD" id="cd17536">
    <property type="entry name" value="REC_YesN-like"/>
    <property type="match status" value="1"/>
</dbReference>
<dbReference type="GO" id="GO:0003700">
    <property type="term" value="F:DNA-binding transcription factor activity"/>
    <property type="evidence" value="ECO:0007669"/>
    <property type="project" value="InterPro"/>
</dbReference>
<dbReference type="GO" id="GO:0043565">
    <property type="term" value="F:sequence-specific DNA binding"/>
    <property type="evidence" value="ECO:0007669"/>
    <property type="project" value="InterPro"/>
</dbReference>
<evidence type="ECO:0000259" key="5">
    <source>
        <dbReference type="PROSITE" id="PS01124"/>
    </source>
</evidence>
<feature type="modified residue" description="4-aspartylphosphate" evidence="4">
    <location>
        <position position="55"/>
    </location>
</feature>
<protein>
    <submittedName>
        <fullName evidence="7">AraC family transcriptional regulator</fullName>
    </submittedName>
</protein>
<dbReference type="PROSITE" id="PS01124">
    <property type="entry name" value="HTH_ARAC_FAMILY_2"/>
    <property type="match status" value="1"/>
</dbReference>
<proteinExistence type="predicted"/>
<keyword evidence="3" id="KW-0804">Transcription</keyword>
<dbReference type="AlphaFoldDB" id="A0A916Z673"/>
<dbReference type="Gene3D" id="3.40.50.2300">
    <property type="match status" value="1"/>
</dbReference>
<dbReference type="Pfam" id="PF00072">
    <property type="entry name" value="Response_reg"/>
    <property type="match status" value="1"/>
</dbReference>
<keyword evidence="8" id="KW-1185">Reference proteome</keyword>
<organism evidence="7 8">
    <name type="scientific">Paenibacillus nasutitermitis</name>
    <dbReference type="NCBI Taxonomy" id="1652958"/>
    <lineage>
        <taxon>Bacteria</taxon>
        <taxon>Bacillati</taxon>
        <taxon>Bacillota</taxon>
        <taxon>Bacilli</taxon>
        <taxon>Bacillales</taxon>
        <taxon>Paenibacillaceae</taxon>
        <taxon>Paenibacillus</taxon>
    </lineage>
</organism>
<dbReference type="SMART" id="SM00342">
    <property type="entry name" value="HTH_ARAC"/>
    <property type="match status" value="1"/>
</dbReference>
<reference evidence="7" key="2">
    <citation type="submission" date="2020-09" db="EMBL/GenBank/DDBJ databases">
        <authorList>
            <person name="Sun Q."/>
            <person name="Zhou Y."/>
        </authorList>
    </citation>
    <scope>NUCLEOTIDE SEQUENCE</scope>
    <source>
        <strain evidence="7">CGMCC 1.15178</strain>
    </source>
</reference>
<dbReference type="SUPFAM" id="SSF52172">
    <property type="entry name" value="CheY-like"/>
    <property type="match status" value="1"/>
</dbReference>
<dbReference type="Proteomes" id="UP000612456">
    <property type="component" value="Unassembled WGS sequence"/>
</dbReference>
<dbReference type="InterPro" id="IPR001789">
    <property type="entry name" value="Sig_transdc_resp-reg_receiver"/>
</dbReference>
<evidence type="ECO:0000259" key="6">
    <source>
        <dbReference type="PROSITE" id="PS50110"/>
    </source>
</evidence>
<accession>A0A916Z673</accession>
<dbReference type="PROSITE" id="PS50110">
    <property type="entry name" value="RESPONSE_REGULATORY"/>
    <property type="match status" value="1"/>
</dbReference>
<evidence type="ECO:0000256" key="4">
    <source>
        <dbReference type="PROSITE-ProRule" id="PRU00169"/>
    </source>
</evidence>
<dbReference type="PANTHER" id="PTHR43280:SF2">
    <property type="entry name" value="HTH-TYPE TRANSCRIPTIONAL REGULATOR EXSA"/>
    <property type="match status" value="1"/>
</dbReference>
<evidence type="ECO:0000313" key="7">
    <source>
        <dbReference type="EMBL" id="GGD78559.1"/>
    </source>
</evidence>
<dbReference type="InterPro" id="IPR018060">
    <property type="entry name" value="HTH_AraC"/>
</dbReference>
<dbReference type="RefSeq" id="WP_188994351.1">
    <property type="nucleotide sequence ID" value="NZ_BMHP01000003.1"/>
</dbReference>
<feature type="domain" description="Response regulatory" evidence="6">
    <location>
        <begin position="3"/>
        <end position="121"/>
    </location>
</feature>
<comment type="caution">
    <text evidence="7">The sequence shown here is derived from an EMBL/GenBank/DDBJ whole genome shotgun (WGS) entry which is preliminary data.</text>
</comment>
<dbReference type="Pfam" id="PF12833">
    <property type="entry name" value="HTH_18"/>
    <property type="match status" value="1"/>
</dbReference>
<reference evidence="7" key="1">
    <citation type="journal article" date="2014" name="Int. J. Syst. Evol. Microbiol.">
        <title>Complete genome sequence of Corynebacterium casei LMG S-19264T (=DSM 44701T), isolated from a smear-ripened cheese.</title>
        <authorList>
            <consortium name="US DOE Joint Genome Institute (JGI-PGF)"/>
            <person name="Walter F."/>
            <person name="Albersmeier A."/>
            <person name="Kalinowski J."/>
            <person name="Ruckert C."/>
        </authorList>
    </citation>
    <scope>NUCLEOTIDE SEQUENCE</scope>
    <source>
        <strain evidence="7">CGMCC 1.15178</strain>
    </source>
</reference>
<gene>
    <name evidence="7" type="ORF">GCM10010911_40790</name>
</gene>